<proteinExistence type="predicted"/>
<sequence length="167" mass="18609">MKWWIGTLALIGFLTGCGTTNTHLVSAHSVQTALPKGVENSLSAPKARMRKATSLPVKRVAFHSLQNDENVLYIAPNEVYAIQQFRSIWGHLKIKPTVVWTDSDKAAAIQLWSKEGFKKDPLPSNKTFYSSSTPPTPDAYHKIKSGTWDEEPGILSDASTGYWIKFF</sequence>
<dbReference type="Proteomes" id="UP001597079">
    <property type="component" value="Unassembled WGS sequence"/>
</dbReference>
<comment type="caution">
    <text evidence="1">The sequence shown here is derived from an EMBL/GenBank/DDBJ whole genome shotgun (WGS) entry which is preliminary data.</text>
</comment>
<dbReference type="RefSeq" id="WP_377941898.1">
    <property type="nucleotide sequence ID" value="NZ_JBHUCX010000017.1"/>
</dbReference>
<protein>
    <submittedName>
        <fullName evidence="1">Uncharacterized protein</fullName>
    </submittedName>
</protein>
<keyword evidence="2" id="KW-1185">Reference proteome</keyword>
<organism evidence="1 2">
    <name type="scientific">Alicyclobacillus fodiniaquatilis</name>
    <dbReference type="NCBI Taxonomy" id="1661150"/>
    <lineage>
        <taxon>Bacteria</taxon>
        <taxon>Bacillati</taxon>
        <taxon>Bacillota</taxon>
        <taxon>Bacilli</taxon>
        <taxon>Bacillales</taxon>
        <taxon>Alicyclobacillaceae</taxon>
        <taxon>Alicyclobacillus</taxon>
    </lineage>
</organism>
<accession>A0ABW4JDX4</accession>
<evidence type="ECO:0000313" key="2">
    <source>
        <dbReference type="Proteomes" id="UP001597079"/>
    </source>
</evidence>
<name>A0ABW4JDX4_9BACL</name>
<evidence type="ECO:0000313" key="1">
    <source>
        <dbReference type="EMBL" id="MFD1674130.1"/>
    </source>
</evidence>
<dbReference type="EMBL" id="JBHUCX010000017">
    <property type="protein sequence ID" value="MFD1674130.1"/>
    <property type="molecule type" value="Genomic_DNA"/>
</dbReference>
<gene>
    <name evidence="1" type="ORF">ACFSB2_05315</name>
</gene>
<dbReference type="PROSITE" id="PS51257">
    <property type="entry name" value="PROKAR_LIPOPROTEIN"/>
    <property type="match status" value="1"/>
</dbReference>
<reference evidence="2" key="1">
    <citation type="journal article" date="2019" name="Int. J. Syst. Evol. Microbiol.">
        <title>The Global Catalogue of Microorganisms (GCM) 10K type strain sequencing project: providing services to taxonomists for standard genome sequencing and annotation.</title>
        <authorList>
            <consortium name="The Broad Institute Genomics Platform"/>
            <consortium name="The Broad Institute Genome Sequencing Center for Infectious Disease"/>
            <person name="Wu L."/>
            <person name="Ma J."/>
        </authorList>
    </citation>
    <scope>NUCLEOTIDE SEQUENCE [LARGE SCALE GENOMIC DNA]</scope>
    <source>
        <strain evidence="2">CGMCC 1.12286</strain>
    </source>
</reference>